<reference evidence="1 2" key="1">
    <citation type="journal article" date="2020" name="Int. J. Syst. Evol. Microbiol.">
        <title>Reclassification of Streptomyces castelarensis and Streptomyces sporoclivatus as later heterotypic synonyms of Streptomyces antimycoticus.</title>
        <authorList>
            <person name="Komaki H."/>
            <person name="Tamura T."/>
        </authorList>
    </citation>
    <scope>NUCLEOTIDE SEQUENCE [LARGE SCALE GENOMIC DNA]</scope>
    <source>
        <strain evidence="1 2">NBRC 13459</strain>
    </source>
</reference>
<keyword evidence="2" id="KW-1185">Reference proteome</keyword>
<dbReference type="Gene3D" id="3.30.70.100">
    <property type="match status" value="2"/>
</dbReference>
<evidence type="ECO:0000313" key="1">
    <source>
        <dbReference type="EMBL" id="GDY49905.1"/>
    </source>
</evidence>
<dbReference type="EMBL" id="BJHW01000001">
    <property type="protein sequence ID" value="GDY49905.1"/>
    <property type="molecule type" value="Genomic_DNA"/>
</dbReference>
<dbReference type="AlphaFoldDB" id="A0A4D4KLV2"/>
<proteinExistence type="predicted"/>
<dbReference type="Proteomes" id="UP000301309">
    <property type="component" value="Unassembled WGS sequence"/>
</dbReference>
<sequence>MTPRLAVPVRQAGLAPVHQKMHGGLLRDLAPDGTEIAVLEHGVPQDVPPGVEEDVIEVWRLDSEVMKTKVGNISQQLYRGAAGRVVTNVAAWESAKDLRNAFMSPEFQALLPAYPDGSAAYPHLVRPVEVPGVCLGAPWDRERTLAVWESAAADASAIEYADVCPDVPLAEQLRAAHGAFTLLGIFVVPDGAVGQAIHAYQKTGVHLKGRSGFIQAQLYRGIESSNVLVDLAVRETAGALRDALSDPGFQAVLAHYPAGTRCFRHVLRRAAVPNVCVD</sequence>
<gene>
    <name evidence="1" type="ORF">SVIO_005280</name>
</gene>
<name>A0A4D4KLV2_STRVO</name>
<accession>A0A4D4KLV2</accession>
<comment type="caution">
    <text evidence="1">The sequence shown here is derived from an EMBL/GenBank/DDBJ whole genome shotgun (WGS) entry which is preliminary data.</text>
</comment>
<dbReference type="SUPFAM" id="SSF54909">
    <property type="entry name" value="Dimeric alpha+beta barrel"/>
    <property type="match status" value="2"/>
</dbReference>
<protein>
    <submittedName>
        <fullName evidence="1">Uncharacterized protein</fullName>
    </submittedName>
</protein>
<dbReference type="InterPro" id="IPR011008">
    <property type="entry name" value="Dimeric_a/b-barrel"/>
</dbReference>
<evidence type="ECO:0000313" key="2">
    <source>
        <dbReference type="Proteomes" id="UP000301309"/>
    </source>
</evidence>
<organism evidence="1 2">
    <name type="scientific">Streptomyces violaceusniger</name>
    <dbReference type="NCBI Taxonomy" id="68280"/>
    <lineage>
        <taxon>Bacteria</taxon>
        <taxon>Bacillati</taxon>
        <taxon>Actinomycetota</taxon>
        <taxon>Actinomycetes</taxon>
        <taxon>Kitasatosporales</taxon>
        <taxon>Streptomycetaceae</taxon>
        <taxon>Streptomyces</taxon>
        <taxon>Streptomyces violaceusniger group</taxon>
    </lineage>
</organism>